<accession>A0A6P8IJH4</accession>
<dbReference type="KEGG" id="aten:116302007"/>
<evidence type="ECO:0000313" key="6">
    <source>
        <dbReference type="Proteomes" id="UP000515163"/>
    </source>
</evidence>
<dbReference type="AlphaFoldDB" id="A0A6P8IJH4"/>
<dbReference type="Pfam" id="PF00651">
    <property type="entry name" value="BTB"/>
    <property type="match status" value="1"/>
</dbReference>
<dbReference type="SMART" id="SM00225">
    <property type="entry name" value="BTB"/>
    <property type="match status" value="1"/>
</dbReference>
<keyword evidence="6" id="KW-1185">Reference proteome</keyword>
<dbReference type="Gene3D" id="3.30.710.10">
    <property type="entry name" value="Potassium Channel Kv1.1, Chain A"/>
    <property type="match status" value="1"/>
</dbReference>
<feature type="non-terminal residue" evidence="7">
    <location>
        <position position="1"/>
    </location>
</feature>
<evidence type="ECO:0000256" key="1">
    <source>
        <dbReference type="ARBA" id="ARBA00004496"/>
    </source>
</evidence>
<dbReference type="OrthoDB" id="45365at2759"/>
<dbReference type="SMART" id="SM00875">
    <property type="entry name" value="BACK"/>
    <property type="match status" value="1"/>
</dbReference>
<dbReference type="GO" id="GO:0022008">
    <property type="term" value="P:neurogenesis"/>
    <property type="evidence" value="ECO:0007669"/>
    <property type="project" value="TreeGrafter"/>
</dbReference>
<feature type="domain" description="BTB" evidence="5">
    <location>
        <begin position="27"/>
        <end position="98"/>
    </location>
</feature>
<evidence type="ECO:0000256" key="3">
    <source>
        <dbReference type="ARBA" id="ARBA00022490"/>
    </source>
</evidence>
<dbReference type="InterPro" id="IPR011705">
    <property type="entry name" value="BACK"/>
</dbReference>
<dbReference type="GO" id="GO:0005829">
    <property type="term" value="C:cytosol"/>
    <property type="evidence" value="ECO:0007669"/>
    <property type="project" value="TreeGrafter"/>
</dbReference>
<dbReference type="Gene3D" id="2.60.120.820">
    <property type="entry name" value="PHR domain"/>
    <property type="match status" value="1"/>
</dbReference>
<keyword evidence="4" id="KW-0833">Ubl conjugation pathway</keyword>
<dbReference type="FunFam" id="1.25.40.420:FF:000008">
    <property type="entry name" value="BTB/POZ domain-containing protein POB1"/>
    <property type="match status" value="1"/>
</dbReference>
<reference evidence="7" key="1">
    <citation type="submission" date="2025-08" db="UniProtKB">
        <authorList>
            <consortium name="RefSeq"/>
        </authorList>
    </citation>
    <scope>IDENTIFICATION</scope>
    <source>
        <tissue evidence="7">Tentacle</tissue>
    </source>
</reference>
<dbReference type="PROSITE" id="PS50097">
    <property type="entry name" value="BTB"/>
    <property type="match status" value="1"/>
</dbReference>
<dbReference type="RefSeq" id="XP_031567046.1">
    <property type="nucleotide sequence ID" value="XM_031711186.1"/>
</dbReference>
<dbReference type="Gene3D" id="1.25.40.420">
    <property type="match status" value="1"/>
</dbReference>
<sequence length="526" mass="59129">NGNYNLRTELSSLKERNLYAFYNSLFCDVEFTVLDSNGEQVTLKAHKYVLAIGSPVFEAMFYGELAEIGPTIDLPDCTKEGLQEMLHYVYSDEVNLTGSNVMDVLYAAQKYMMPFLENKCSEYIQKELRPEDVFIVLPQAQQMKNEKAELCCWNVIDFEAERAVTSEPFLDISRELLIQVLARETLHVEEIELFKAVDKWASNQIKDEKLKHDGATKREVLGEEVIRLVRFPIMSHHEFAQFVIDSNILVLAETNEFIKVLGSATTSEAVFTAKKRDGQWNEKWSPNRFRSIKGNGNEEVMNKGVQRHCIQIQVNKPVYLAGVTLFGAQFQVPKIKLTIAKGMKGHVYNAGTNNFGVIPSCDTRKTLPMGFAFGSSTPPSMRIQENTRALIFGQGSTISGLPSPPSPVFKHTYAELTFDGTAVLIDGSYHGFKLLFEGLPNHSPVPLEPNEWYFIQAELSGQCSSFAGSEGQDAVKCDDITIKFKNADQNSTTVQTGQFPSLLLKRKVQLLSQEPRSVIDQFQVPN</sequence>
<keyword evidence="3" id="KW-0963">Cytoplasm</keyword>
<proteinExistence type="predicted"/>
<name>A0A6P8IJH4_ACTTE</name>
<dbReference type="InterPro" id="IPR038648">
    <property type="entry name" value="PHR_sf"/>
</dbReference>
<dbReference type="Pfam" id="PF08005">
    <property type="entry name" value="PHR"/>
    <property type="match status" value="1"/>
</dbReference>
<dbReference type="InParanoid" id="A0A6P8IJH4"/>
<gene>
    <name evidence="7" type="primary">LOC116302007</name>
</gene>
<comment type="subcellular location">
    <subcellularLocation>
        <location evidence="1">Cytoplasm</location>
    </subcellularLocation>
</comment>
<dbReference type="InterPro" id="IPR012983">
    <property type="entry name" value="PHR"/>
</dbReference>
<organism evidence="6 7">
    <name type="scientific">Actinia tenebrosa</name>
    <name type="common">Australian red waratah sea anemone</name>
    <dbReference type="NCBI Taxonomy" id="6105"/>
    <lineage>
        <taxon>Eukaryota</taxon>
        <taxon>Metazoa</taxon>
        <taxon>Cnidaria</taxon>
        <taxon>Anthozoa</taxon>
        <taxon>Hexacorallia</taxon>
        <taxon>Actiniaria</taxon>
        <taxon>Actiniidae</taxon>
        <taxon>Actinia</taxon>
    </lineage>
</organism>
<dbReference type="InterPro" id="IPR000210">
    <property type="entry name" value="BTB/POZ_dom"/>
</dbReference>
<dbReference type="Pfam" id="PF07707">
    <property type="entry name" value="BACK"/>
    <property type="match status" value="1"/>
</dbReference>
<dbReference type="PANTHER" id="PTHR45774:SF3">
    <property type="entry name" value="BTB (POZ) DOMAIN-CONTAINING 2B-RELATED"/>
    <property type="match status" value="1"/>
</dbReference>
<dbReference type="InterPro" id="IPR011333">
    <property type="entry name" value="SKP1/BTB/POZ_sf"/>
</dbReference>
<evidence type="ECO:0000256" key="2">
    <source>
        <dbReference type="ARBA" id="ARBA00004906"/>
    </source>
</evidence>
<dbReference type="SUPFAM" id="SSF54695">
    <property type="entry name" value="POZ domain"/>
    <property type="match status" value="1"/>
</dbReference>
<dbReference type="Proteomes" id="UP000515163">
    <property type="component" value="Unplaced"/>
</dbReference>
<dbReference type="GeneID" id="116302007"/>
<evidence type="ECO:0000256" key="4">
    <source>
        <dbReference type="ARBA" id="ARBA00022786"/>
    </source>
</evidence>
<comment type="pathway">
    <text evidence="2">Protein modification; protein ubiquitination.</text>
</comment>
<evidence type="ECO:0000313" key="7">
    <source>
        <dbReference type="RefSeq" id="XP_031567046.1"/>
    </source>
</evidence>
<evidence type="ECO:0000259" key="5">
    <source>
        <dbReference type="PROSITE" id="PS50097"/>
    </source>
</evidence>
<dbReference type="PANTHER" id="PTHR45774">
    <property type="entry name" value="BTB/POZ DOMAIN-CONTAINING"/>
    <property type="match status" value="1"/>
</dbReference>
<protein>
    <submittedName>
        <fullName evidence="7">BTB/POZ domain-containing protein 6-B-like</fullName>
    </submittedName>
</protein>